<keyword evidence="1" id="KW-0472">Membrane</keyword>
<feature type="transmembrane region" description="Helical" evidence="1">
    <location>
        <begin position="6"/>
        <end position="25"/>
    </location>
</feature>
<proteinExistence type="predicted"/>
<keyword evidence="1" id="KW-0812">Transmembrane</keyword>
<accession>A0AAD4AF90</accession>
<dbReference type="Proteomes" id="UP000016487">
    <property type="component" value="Unassembled WGS sequence"/>
</dbReference>
<keyword evidence="1" id="KW-1133">Transmembrane helix</keyword>
<organism evidence="2 3">
    <name type="scientific">Pseudoalteromonas citrea</name>
    <dbReference type="NCBI Taxonomy" id="43655"/>
    <lineage>
        <taxon>Bacteria</taxon>
        <taxon>Pseudomonadati</taxon>
        <taxon>Pseudomonadota</taxon>
        <taxon>Gammaproteobacteria</taxon>
        <taxon>Alteromonadales</taxon>
        <taxon>Pseudoalteromonadaceae</taxon>
        <taxon>Pseudoalteromonas</taxon>
    </lineage>
</organism>
<protein>
    <submittedName>
        <fullName evidence="2">Uncharacterized protein</fullName>
    </submittedName>
</protein>
<dbReference type="EMBL" id="AHBZ03000027">
    <property type="protein sequence ID" value="KAF7764860.1"/>
    <property type="molecule type" value="Genomic_DNA"/>
</dbReference>
<name>A0AAD4AF90_9GAMM</name>
<gene>
    <name evidence="2" type="ORF">PCIT_b0949</name>
</gene>
<reference evidence="2" key="2">
    <citation type="submission" date="2015-03" db="EMBL/GenBank/DDBJ databases">
        <title>Genome sequence of Pseudoalteromonas citrea.</title>
        <authorList>
            <person name="Xie B.-B."/>
            <person name="Rong J.-C."/>
            <person name="Qin Q.-L."/>
            <person name="Zhang Y.-Z."/>
        </authorList>
    </citation>
    <scope>NUCLEOTIDE SEQUENCE</scope>
    <source>
        <strain evidence="2">DSM 8771</strain>
    </source>
</reference>
<evidence type="ECO:0000256" key="1">
    <source>
        <dbReference type="SAM" id="Phobius"/>
    </source>
</evidence>
<dbReference type="AlphaFoldDB" id="A0AAD4AF90"/>
<comment type="caution">
    <text evidence="2">The sequence shown here is derived from an EMBL/GenBank/DDBJ whole genome shotgun (WGS) entry which is preliminary data.</text>
</comment>
<evidence type="ECO:0000313" key="3">
    <source>
        <dbReference type="Proteomes" id="UP000016487"/>
    </source>
</evidence>
<reference evidence="2" key="1">
    <citation type="journal article" date="2012" name="J. Bacteriol.">
        <title>Genome sequences of type strains of seven species of the marine bacterium Pseudoalteromonas.</title>
        <authorList>
            <person name="Xie B.B."/>
            <person name="Shu Y.L."/>
            <person name="Qin Q.L."/>
            <person name="Rong J.C."/>
            <person name="Zhang X.Y."/>
            <person name="Chen X.L."/>
            <person name="Shi M."/>
            <person name="He H.L."/>
            <person name="Zhou B.C."/>
            <person name="Zhang Y.Z."/>
        </authorList>
    </citation>
    <scope>NUCLEOTIDE SEQUENCE</scope>
    <source>
        <strain evidence="2">DSM 8771</strain>
    </source>
</reference>
<evidence type="ECO:0000313" key="2">
    <source>
        <dbReference type="EMBL" id="KAF7764860.1"/>
    </source>
</evidence>
<sequence>MPAYWFFEWVSLFLSVTVSLCFFAVDKFSFSDLIVDNDIVISSNQRII</sequence>